<dbReference type="EMBL" id="WTVA01000015">
    <property type="protein sequence ID" value="MZR24047.1"/>
    <property type="molecule type" value="Genomic_DNA"/>
</dbReference>
<dbReference type="AlphaFoldDB" id="A0A845MM37"/>
<proteinExistence type="predicted"/>
<dbReference type="OrthoDB" id="9800684at2"/>
<dbReference type="Gene3D" id="2.60.120.10">
    <property type="entry name" value="Jelly Rolls"/>
    <property type="match status" value="1"/>
</dbReference>
<dbReference type="InterPro" id="IPR011051">
    <property type="entry name" value="RmlC_Cupin_sf"/>
</dbReference>
<dbReference type="SUPFAM" id="SSF51182">
    <property type="entry name" value="RmlC-like cupins"/>
    <property type="match status" value="1"/>
</dbReference>
<accession>A0A845MM37</accession>
<keyword evidence="2" id="KW-1185">Reference proteome</keyword>
<dbReference type="Proteomes" id="UP000445696">
    <property type="component" value="Unassembled WGS sequence"/>
</dbReference>
<reference evidence="1 2" key="1">
    <citation type="journal article" date="2014" name="Int. J. Syst. Evol. Microbiol.">
        <title>Sneathiella chungangensis sp. nov., isolated from a marine sand, and emended description of the genus Sneathiella.</title>
        <authorList>
            <person name="Siamphan C."/>
            <person name="Kim H."/>
            <person name="Lee J.S."/>
            <person name="Kim W."/>
        </authorList>
    </citation>
    <scope>NUCLEOTIDE SEQUENCE [LARGE SCALE GENOMIC DNA]</scope>
    <source>
        <strain evidence="1 2">KCTC 32476</strain>
    </source>
</reference>
<evidence type="ECO:0000313" key="1">
    <source>
        <dbReference type="EMBL" id="MZR24047.1"/>
    </source>
</evidence>
<organism evidence="1 2">
    <name type="scientific">Sneathiella chungangensis</name>
    <dbReference type="NCBI Taxonomy" id="1418234"/>
    <lineage>
        <taxon>Bacteria</taxon>
        <taxon>Pseudomonadati</taxon>
        <taxon>Pseudomonadota</taxon>
        <taxon>Alphaproteobacteria</taxon>
        <taxon>Sneathiellales</taxon>
        <taxon>Sneathiellaceae</taxon>
        <taxon>Sneathiella</taxon>
    </lineage>
</organism>
<comment type="caution">
    <text evidence="1">The sequence shown here is derived from an EMBL/GenBank/DDBJ whole genome shotgun (WGS) entry which is preliminary data.</text>
</comment>
<gene>
    <name evidence="1" type="ORF">GQF03_17065</name>
</gene>
<sequence length="107" mass="12081">MCSSAPDGSATPTVFIDNPRTRVTEWKFAKRGDATGWHVHEYDYVVVPLFDGFLDIELPNGENIRAELKTGVPYFRETGVEHNVKNGNDFDCAFIEIEFLTPQPKGF</sequence>
<protein>
    <submittedName>
        <fullName evidence="1">Cupin</fullName>
    </submittedName>
</protein>
<dbReference type="CDD" id="cd06982">
    <property type="entry name" value="cupin_BauB-like"/>
    <property type="match status" value="1"/>
</dbReference>
<evidence type="ECO:0000313" key="2">
    <source>
        <dbReference type="Proteomes" id="UP000445696"/>
    </source>
</evidence>
<dbReference type="RefSeq" id="WP_161340509.1">
    <property type="nucleotide sequence ID" value="NZ_JBHSDG010000003.1"/>
</dbReference>
<dbReference type="InterPro" id="IPR014710">
    <property type="entry name" value="RmlC-like_jellyroll"/>
</dbReference>
<name>A0A845MM37_9PROT</name>